<protein>
    <submittedName>
        <fullName evidence="1">Uncharacterized protein</fullName>
    </submittedName>
</protein>
<accession>R4XGX5</accession>
<dbReference type="PANTHER" id="PTHR38696">
    <property type="entry name" value="MEDIATOR OF RNA POLYMERASE II TRANSCRIPTION SUBUNIT 13"/>
    <property type="match status" value="1"/>
</dbReference>
<comment type="caution">
    <text evidence="1">The sequence shown here is derived from an EMBL/GenBank/DDBJ whole genome shotgun (WGS) entry which is preliminary data.</text>
</comment>
<organism evidence="1 2">
    <name type="scientific">Taphrina deformans (strain PYCC 5710 / ATCC 11124 / CBS 356.35 / IMI 108563 / JCM 9778 / NBRC 8474)</name>
    <name type="common">Peach leaf curl fungus</name>
    <name type="synonym">Lalaria deformans</name>
    <dbReference type="NCBI Taxonomy" id="1097556"/>
    <lineage>
        <taxon>Eukaryota</taxon>
        <taxon>Fungi</taxon>
        <taxon>Dikarya</taxon>
        <taxon>Ascomycota</taxon>
        <taxon>Taphrinomycotina</taxon>
        <taxon>Taphrinomycetes</taxon>
        <taxon>Taphrinales</taxon>
        <taxon>Taphrinaceae</taxon>
        <taxon>Taphrina</taxon>
    </lineage>
</organism>
<evidence type="ECO:0000313" key="1">
    <source>
        <dbReference type="EMBL" id="CCG85138.1"/>
    </source>
</evidence>
<reference evidence="1 2" key="1">
    <citation type="journal article" date="2013" name="MBio">
        <title>Genome sequencing of the plant pathogen Taphrina deformans, the causal agent of peach leaf curl.</title>
        <authorList>
            <person name="Cisse O.H."/>
            <person name="Almeida J.M.G.C.F."/>
            <person name="Fonseca A."/>
            <person name="Kumar A.A."/>
            <person name="Salojaervi J."/>
            <person name="Overmyer K."/>
            <person name="Hauser P.M."/>
            <person name="Pagni M."/>
        </authorList>
    </citation>
    <scope>NUCLEOTIDE SEQUENCE [LARGE SCALE GENOMIC DNA]</scope>
    <source>
        <strain evidence="2">PYCC 5710 / ATCC 11124 / CBS 356.35 / IMI 108563 / JCM 9778 / NBRC 8474</strain>
    </source>
</reference>
<dbReference type="Proteomes" id="UP000013776">
    <property type="component" value="Unassembled WGS sequence"/>
</dbReference>
<gene>
    <name evidence="1" type="ORF">TAPDE_000296</name>
</gene>
<evidence type="ECO:0000313" key="2">
    <source>
        <dbReference type="Proteomes" id="UP000013776"/>
    </source>
</evidence>
<sequence>MSHQDLLAAMTNRDADPVNVEPSFAGQICCISTHLPNRVLFLNCPGQLYSFLHSAIRTGYRLGIQKEQGQQALTLNGMPFLAPGPGEIFGPQIHCAIIRCMINCGWELVCGSSISLRVTDVHSMFFQKAPMTNDTATAEVCALSFVEHNTVRLIDAPVELVELMKMILESHWLRGEKGAVKFSVQNGVPQFIMKGRLFDGAANVDLLATRALLAQVISKIKIEGYNIITACPTRVTNAGMRPQELDTWIIGCPKSRGVTETRDKPREVQEVFRD</sequence>
<dbReference type="OrthoDB" id="58379at2759"/>
<name>R4XGX5_TAPDE</name>
<dbReference type="STRING" id="1097556.R4XGX5"/>
<dbReference type="EMBL" id="CAHR02000007">
    <property type="protein sequence ID" value="CCG85138.1"/>
    <property type="molecule type" value="Genomic_DNA"/>
</dbReference>
<proteinExistence type="predicted"/>
<keyword evidence="2" id="KW-1185">Reference proteome</keyword>
<dbReference type="PANTHER" id="PTHR38696:SF1">
    <property type="entry name" value="MEDIATOR OF RNA POLYMERASE II TRANSCRIPTION SUBUNIT 13"/>
    <property type="match status" value="1"/>
</dbReference>
<dbReference type="VEuPathDB" id="FungiDB:TAPDE_000296"/>
<dbReference type="AlphaFoldDB" id="R4XGX5"/>
<dbReference type="eggNOG" id="ENOG502S1QQ">
    <property type="taxonomic scope" value="Eukaryota"/>
</dbReference>